<reference evidence="2" key="1">
    <citation type="submission" date="2021-12" db="EMBL/GenBank/DDBJ databases">
        <title>Alicyclobacillaceae gen. nov., sp. nov., isolated from chalcocite enrichment system.</title>
        <authorList>
            <person name="Jiang Z."/>
        </authorList>
    </citation>
    <scope>NUCLEOTIDE SEQUENCE</scope>
    <source>
        <strain evidence="2">MYW30-H2</strain>
    </source>
</reference>
<name>A0ABY4CDW0_9BACL</name>
<sequence length="57" mass="6653">MILLRVAKLIQQNKLNQKQLAQLTGIHPITISKIKRQLKKEQRLEILKDTAVDLNHK</sequence>
<evidence type="ECO:0000313" key="2">
    <source>
        <dbReference type="EMBL" id="UOF88722.1"/>
    </source>
</evidence>
<dbReference type="InterPro" id="IPR036388">
    <property type="entry name" value="WH-like_DNA-bd_sf"/>
</dbReference>
<accession>A0ABY4CDW0</accession>
<dbReference type="Pfam" id="PF01381">
    <property type="entry name" value="HTH_3"/>
    <property type="match status" value="1"/>
</dbReference>
<evidence type="ECO:0000259" key="1">
    <source>
        <dbReference type="PROSITE" id="PS50943"/>
    </source>
</evidence>
<gene>
    <name evidence="2" type="ORF">LSG31_12265</name>
</gene>
<dbReference type="InterPro" id="IPR010982">
    <property type="entry name" value="Lambda_DNA-bd_dom_sf"/>
</dbReference>
<dbReference type="RefSeq" id="WP_347435401.1">
    <property type="nucleotide sequence ID" value="NZ_CP089291.1"/>
</dbReference>
<evidence type="ECO:0000313" key="3">
    <source>
        <dbReference type="Proteomes" id="UP000830167"/>
    </source>
</evidence>
<proteinExistence type="predicted"/>
<dbReference type="Gene3D" id="1.10.10.10">
    <property type="entry name" value="Winged helix-like DNA-binding domain superfamily/Winged helix DNA-binding domain"/>
    <property type="match status" value="1"/>
</dbReference>
<dbReference type="Proteomes" id="UP000830167">
    <property type="component" value="Chromosome"/>
</dbReference>
<protein>
    <submittedName>
        <fullName evidence="2">Helix-turn-helix domain-containing protein</fullName>
    </submittedName>
</protein>
<keyword evidence="3" id="KW-1185">Reference proteome</keyword>
<dbReference type="SUPFAM" id="SSF47413">
    <property type="entry name" value="lambda repressor-like DNA-binding domains"/>
    <property type="match status" value="1"/>
</dbReference>
<dbReference type="InterPro" id="IPR001387">
    <property type="entry name" value="Cro/C1-type_HTH"/>
</dbReference>
<dbReference type="PROSITE" id="PS50943">
    <property type="entry name" value="HTH_CROC1"/>
    <property type="match status" value="1"/>
</dbReference>
<organism evidence="2 3">
    <name type="scientific">Fodinisporobacter ferrooxydans</name>
    <dbReference type="NCBI Taxonomy" id="2901836"/>
    <lineage>
        <taxon>Bacteria</taxon>
        <taxon>Bacillati</taxon>
        <taxon>Bacillota</taxon>
        <taxon>Bacilli</taxon>
        <taxon>Bacillales</taxon>
        <taxon>Alicyclobacillaceae</taxon>
        <taxon>Fodinisporobacter</taxon>
    </lineage>
</organism>
<dbReference type="EMBL" id="CP089291">
    <property type="protein sequence ID" value="UOF88722.1"/>
    <property type="molecule type" value="Genomic_DNA"/>
</dbReference>
<feature type="domain" description="HTH cro/C1-type" evidence="1">
    <location>
        <begin position="6"/>
        <end position="34"/>
    </location>
</feature>